<proteinExistence type="inferred from homology"/>
<evidence type="ECO:0000256" key="4">
    <source>
        <dbReference type="ARBA" id="ARBA00023002"/>
    </source>
</evidence>
<keyword evidence="3" id="KW-0274">FAD</keyword>
<organism evidence="7 8">
    <name type="scientific">Dunaliella salina</name>
    <name type="common">Green alga</name>
    <name type="synonym">Protococcus salinus</name>
    <dbReference type="NCBI Taxonomy" id="3046"/>
    <lineage>
        <taxon>Eukaryota</taxon>
        <taxon>Viridiplantae</taxon>
        <taxon>Chlorophyta</taxon>
        <taxon>core chlorophytes</taxon>
        <taxon>Chlorophyceae</taxon>
        <taxon>CS clade</taxon>
        <taxon>Chlamydomonadales</taxon>
        <taxon>Dunaliellaceae</taxon>
        <taxon>Dunaliella</taxon>
    </lineage>
</organism>
<evidence type="ECO:0000259" key="6">
    <source>
        <dbReference type="Pfam" id="PF07992"/>
    </source>
</evidence>
<dbReference type="InterPro" id="IPR023753">
    <property type="entry name" value="FAD/NAD-binding_dom"/>
</dbReference>
<evidence type="ECO:0000256" key="2">
    <source>
        <dbReference type="ARBA" id="ARBA00022630"/>
    </source>
</evidence>
<dbReference type="SUPFAM" id="SSF51905">
    <property type="entry name" value="FAD/NAD(P)-binding domain"/>
    <property type="match status" value="1"/>
</dbReference>
<evidence type="ECO:0000256" key="3">
    <source>
        <dbReference type="ARBA" id="ARBA00022827"/>
    </source>
</evidence>
<name>A0ABQ7FT16_DUNSA</name>
<dbReference type="PANTHER" id="PTHR43735:SF3">
    <property type="entry name" value="FERROPTOSIS SUPPRESSOR PROTEIN 1"/>
    <property type="match status" value="1"/>
</dbReference>
<dbReference type="Gene3D" id="3.50.50.60">
    <property type="entry name" value="FAD/NAD(P)-binding domain"/>
    <property type="match status" value="1"/>
</dbReference>
<dbReference type="Proteomes" id="UP000815325">
    <property type="component" value="Unassembled WGS sequence"/>
</dbReference>
<dbReference type="EMBL" id="MU073325">
    <property type="protein sequence ID" value="KAF5825400.1"/>
    <property type="molecule type" value="Genomic_DNA"/>
</dbReference>
<gene>
    <name evidence="7" type="ORF">DUNSADRAFT_10606</name>
</gene>
<protein>
    <recommendedName>
        <fullName evidence="6">FAD/NAD(P)-binding domain-containing protein</fullName>
    </recommendedName>
</protein>
<dbReference type="InterPro" id="IPR036188">
    <property type="entry name" value="FAD/NAD-bd_sf"/>
</dbReference>
<sequence>SNNSHTHVHTTAMCRTHVYAVGVELAAELAGKFGRSKNIVLLTSGSKLLQRMPDKAGHTASRWLRLAGVEVLHGEKVVQWPEGSRQRMCSGTLVTQSGREISADRIIDCTGTKLNTELYTSVVQGREGGPEAAAEASRQGIPVKPTLE</sequence>
<evidence type="ECO:0000313" key="8">
    <source>
        <dbReference type="Proteomes" id="UP000815325"/>
    </source>
</evidence>
<dbReference type="Pfam" id="PF07992">
    <property type="entry name" value="Pyr_redox_2"/>
    <property type="match status" value="1"/>
</dbReference>
<evidence type="ECO:0000256" key="5">
    <source>
        <dbReference type="SAM" id="MobiDB-lite"/>
    </source>
</evidence>
<evidence type="ECO:0000256" key="1">
    <source>
        <dbReference type="ARBA" id="ARBA00006442"/>
    </source>
</evidence>
<keyword evidence="2" id="KW-0285">Flavoprotein</keyword>
<feature type="non-terminal residue" evidence="7">
    <location>
        <position position="148"/>
    </location>
</feature>
<comment type="similarity">
    <text evidence="1">Belongs to the FAD-dependent oxidoreductase family.</text>
</comment>
<feature type="region of interest" description="Disordered" evidence="5">
    <location>
        <begin position="125"/>
        <end position="148"/>
    </location>
</feature>
<feature type="domain" description="FAD/NAD(P)-binding" evidence="6">
    <location>
        <begin position="21"/>
        <end position="120"/>
    </location>
</feature>
<keyword evidence="4" id="KW-0560">Oxidoreductase</keyword>
<evidence type="ECO:0000313" key="7">
    <source>
        <dbReference type="EMBL" id="KAF5825400.1"/>
    </source>
</evidence>
<dbReference type="PANTHER" id="PTHR43735">
    <property type="entry name" value="APOPTOSIS-INDUCING FACTOR 1"/>
    <property type="match status" value="1"/>
</dbReference>
<reference evidence="7" key="1">
    <citation type="submission" date="2017-08" db="EMBL/GenBank/DDBJ databases">
        <authorList>
            <person name="Polle J.E."/>
            <person name="Barry K."/>
            <person name="Cushman J."/>
            <person name="Schmutz J."/>
            <person name="Tran D."/>
            <person name="Hathwaick L.T."/>
            <person name="Yim W.C."/>
            <person name="Jenkins J."/>
            <person name="Mckie-Krisberg Z.M."/>
            <person name="Prochnik S."/>
            <person name="Lindquist E."/>
            <person name="Dockter R.B."/>
            <person name="Adam C."/>
            <person name="Molina H."/>
            <person name="Bunkerborg J."/>
            <person name="Jin E."/>
            <person name="Buchheim M."/>
            <person name="Magnuson J."/>
        </authorList>
    </citation>
    <scope>NUCLEOTIDE SEQUENCE</scope>
    <source>
        <strain evidence="7">CCAP 19/18</strain>
    </source>
</reference>
<comment type="caution">
    <text evidence="7">The sequence shown here is derived from an EMBL/GenBank/DDBJ whole genome shotgun (WGS) entry which is preliminary data.</text>
</comment>
<keyword evidence="8" id="KW-1185">Reference proteome</keyword>
<feature type="non-terminal residue" evidence="7">
    <location>
        <position position="1"/>
    </location>
</feature>
<accession>A0ABQ7FT16</accession>